<evidence type="ECO:0000259" key="1">
    <source>
        <dbReference type="PROSITE" id="PS50878"/>
    </source>
</evidence>
<evidence type="ECO:0000313" key="2">
    <source>
        <dbReference type="EMBL" id="CAB0011927.1"/>
    </source>
</evidence>
<protein>
    <recommendedName>
        <fullName evidence="1">Reverse transcriptase domain-containing protein</fullName>
    </recommendedName>
</protein>
<organism evidence="2 3">
    <name type="scientific">Nesidiocoris tenuis</name>
    <dbReference type="NCBI Taxonomy" id="355587"/>
    <lineage>
        <taxon>Eukaryota</taxon>
        <taxon>Metazoa</taxon>
        <taxon>Ecdysozoa</taxon>
        <taxon>Arthropoda</taxon>
        <taxon>Hexapoda</taxon>
        <taxon>Insecta</taxon>
        <taxon>Pterygota</taxon>
        <taxon>Neoptera</taxon>
        <taxon>Paraneoptera</taxon>
        <taxon>Hemiptera</taxon>
        <taxon>Heteroptera</taxon>
        <taxon>Panheteroptera</taxon>
        <taxon>Cimicomorpha</taxon>
        <taxon>Miridae</taxon>
        <taxon>Dicyphina</taxon>
        <taxon>Nesidiocoris</taxon>
    </lineage>
</organism>
<dbReference type="EMBL" id="CADCXU010024500">
    <property type="protein sequence ID" value="CAB0011927.1"/>
    <property type="molecule type" value="Genomic_DNA"/>
</dbReference>
<dbReference type="AlphaFoldDB" id="A0A6H5H6V3"/>
<dbReference type="PANTHER" id="PTHR21301:SF10">
    <property type="entry name" value="REVERSE TRANSCRIPTASE DOMAIN-CONTAINING PROTEIN"/>
    <property type="match status" value="1"/>
</dbReference>
<gene>
    <name evidence="2" type="ORF">NTEN_LOCUS16769</name>
</gene>
<feature type="non-terminal residue" evidence="2">
    <location>
        <position position="245"/>
    </location>
</feature>
<feature type="domain" description="Reverse transcriptase" evidence="1">
    <location>
        <begin position="1"/>
        <end position="245"/>
    </location>
</feature>
<dbReference type="InterPro" id="IPR000477">
    <property type="entry name" value="RT_dom"/>
</dbReference>
<dbReference type="OrthoDB" id="6630784at2759"/>
<sequence length="245" mass="28283">MERTQYDTLFDDMLQDHSKFTEVSKDPTTTINRKVENFVTKLIDMKCVNKFSKQSLYNAHSTAPILYGKLKTHKTPAKLRPVVANYNGPTQRLAKWYNNVLKPFVEKNPYDIKNAQNLVQKLKGTIVEDPYMLVSFDVKELYPSVKTEDAITTIRENWSEIEKNSPIKDLDVFIEGFQLCCNSGYFKFNEKTYRQLSGQQMGGSLSSTAGKLVMNRLLDHVLQESDVKPKFIFKYEDDLLLAVKE</sequence>
<evidence type="ECO:0000313" key="3">
    <source>
        <dbReference type="Proteomes" id="UP000479000"/>
    </source>
</evidence>
<accession>A0A6H5H6V3</accession>
<keyword evidence="3" id="KW-1185">Reference proteome</keyword>
<reference evidence="2 3" key="1">
    <citation type="submission" date="2020-02" db="EMBL/GenBank/DDBJ databases">
        <authorList>
            <person name="Ferguson B K."/>
        </authorList>
    </citation>
    <scope>NUCLEOTIDE SEQUENCE [LARGE SCALE GENOMIC DNA]</scope>
</reference>
<dbReference type="PANTHER" id="PTHR21301">
    <property type="entry name" value="REVERSE TRANSCRIPTASE"/>
    <property type="match status" value="1"/>
</dbReference>
<name>A0A6H5H6V3_9HEMI</name>
<dbReference type="PROSITE" id="PS50878">
    <property type="entry name" value="RT_POL"/>
    <property type="match status" value="1"/>
</dbReference>
<proteinExistence type="predicted"/>
<dbReference type="Proteomes" id="UP000479000">
    <property type="component" value="Unassembled WGS sequence"/>
</dbReference>